<evidence type="ECO:0000313" key="3">
    <source>
        <dbReference type="Proteomes" id="UP001175097"/>
    </source>
</evidence>
<dbReference type="Pfam" id="PF04309">
    <property type="entry name" value="G3P_antiterm"/>
    <property type="match status" value="1"/>
</dbReference>
<dbReference type="PANTHER" id="PTHR35787:SF1">
    <property type="entry name" value="GLYCEROL UPTAKE OPERON ANTITERMINATOR REGULATORY PROTEIN"/>
    <property type="match status" value="1"/>
</dbReference>
<dbReference type="InterPro" id="IPR013785">
    <property type="entry name" value="Aldolase_TIM"/>
</dbReference>
<evidence type="ECO:0000256" key="1">
    <source>
        <dbReference type="PIRNR" id="PIRNR016897"/>
    </source>
</evidence>
<dbReference type="Proteomes" id="UP001175097">
    <property type="component" value="Unassembled WGS sequence"/>
</dbReference>
<dbReference type="InterPro" id="IPR006699">
    <property type="entry name" value="GlpP"/>
</dbReference>
<sequence length="190" mass="20982">MNKLKLVDMVESQMIASVKSEEDLKHALTSNVNIVFLLTGNLMTIANYIEQLRKADKHVFLHMDFIDGISNSRSALSYVAEYWKPTGIITTKSNVVKAAKELGLKTIQRIFLLDQAAVEKGIEMVKSCQPDAVEILPGIIPKVIDQLSRDLQYPIIAGGLITDLSEVHEALQAGALAVSSGDPEMWQFDL</sequence>
<reference evidence="2" key="1">
    <citation type="submission" date="2023-03" db="EMBL/GenBank/DDBJ databases">
        <title>MT1 and MT2 Draft Genomes of Novel Species.</title>
        <authorList>
            <person name="Venkateswaran K."/>
        </authorList>
    </citation>
    <scope>NUCLEOTIDE SEQUENCE</scope>
    <source>
        <strain evidence="2">F6_3S_P_2</strain>
    </source>
</reference>
<dbReference type="PIRSF" id="PIRSF016897">
    <property type="entry name" value="GlpP"/>
    <property type="match status" value="1"/>
</dbReference>
<keyword evidence="1" id="KW-0804">Transcription</keyword>
<protein>
    <recommendedName>
        <fullName evidence="1">Glycerol uptake operon antiterminator regulatory protein</fullName>
    </recommendedName>
</protein>
<keyword evidence="3" id="KW-1185">Reference proteome</keyword>
<dbReference type="RefSeq" id="WP_301243963.1">
    <property type="nucleotide sequence ID" value="NZ_JAROCC010000008.1"/>
</dbReference>
<accession>A0ABT8JSG6</accession>
<proteinExistence type="predicted"/>
<dbReference type="EMBL" id="JAROCC010000008">
    <property type="protein sequence ID" value="MDN4608109.1"/>
    <property type="molecule type" value="Genomic_DNA"/>
</dbReference>
<organism evidence="2 3">
    <name type="scientific">Sporosarcina highlanderae</name>
    <dbReference type="NCBI Taxonomy" id="3035916"/>
    <lineage>
        <taxon>Bacteria</taxon>
        <taxon>Bacillati</taxon>
        <taxon>Bacillota</taxon>
        <taxon>Bacilli</taxon>
        <taxon>Bacillales</taxon>
        <taxon>Caryophanaceae</taxon>
        <taxon>Sporosarcina</taxon>
    </lineage>
</organism>
<keyword evidence="1" id="KW-0694">RNA-binding</keyword>
<evidence type="ECO:0000313" key="2">
    <source>
        <dbReference type="EMBL" id="MDN4608109.1"/>
    </source>
</evidence>
<dbReference type="SUPFAM" id="SSF110391">
    <property type="entry name" value="GlpP-like"/>
    <property type="match status" value="1"/>
</dbReference>
<comment type="caution">
    <text evidence="2">The sequence shown here is derived from an EMBL/GenBank/DDBJ whole genome shotgun (WGS) entry which is preliminary data.</text>
</comment>
<dbReference type="PANTHER" id="PTHR35787">
    <property type="entry name" value="GLYCEROL UPTAKE OPERON ANTITERMINATOR REGULATORY PROTEIN"/>
    <property type="match status" value="1"/>
</dbReference>
<keyword evidence="1" id="KW-0805">Transcription regulation</keyword>
<dbReference type="Gene3D" id="3.20.20.70">
    <property type="entry name" value="Aldolase class I"/>
    <property type="match status" value="1"/>
</dbReference>
<gene>
    <name evidence="2" type="ORF">P5G49_11585</name>
</gene>
<comment type="function">
    <text evidence="1">Regulates expression of the glpD operon. In the presence of glycerol 3-phosphate (G3P) causes antitermination of transcription of glpD at the inverted repeat of the leader region to enhance its transcription. Binds and stabilizes glpD leader mRNA.</text>
</comment>
<name>A0ABT8JSG6_9BACL</name>
<keyword evidence="1" id="KW-0319">Glycerol metabolism</keyword>